<dbReference type="Proteomes" id="UP000283993">
    <property type="component" value="Unassembled WGS sequence"/>
</dbReference>
<feature type="domain" description="HAMP" evidence="7">
    <location>
        <begin position="175"/>
        <end position="227"/>
    </location>
</feature>
<evidence type="ECO:0000256" key="2">
    <source>
        <dbReference type="ARBA" id="ARBA00022553"/>
    </source>
</evidence>
<evidence type="ECO:0000256" key="4">
    <source>
        <dbReference type="ARBA" id="ARBA00022777"/>
    </source>
</evidence>
<proteinExistence type="predicted"/>
<keyword evidence="2" id="KW-0597">Phosphoprotein</keyword>
<dbReference type="CDD" id="cd06225">
    <property type="entry name" value="HAMP"/>
    <property type="match status" value="1"/>
</dbReference>
<keyword evidence="3" id="KW-0808">Transferase</keyword>
<sequence>MRLGRLSLKLRLLFIVVGILGLGLAGAAAIILHNARAATIEEIEANLDFSQELVRFLVADVDRPLAPDALAALSAAFEDLRHVQVEIESDTGEWLRLTSGAHAEPAPVWFQHLIVPPSQVFDTIRITRGGSLGRIRITALTDDEVAEVWRDVYDLFWLAAWLMVSVSALTWLGLWFGLKPLRDLHAGFARLAAGDFSRPVGVPAVPELADTQSKFNHVVDALRESTRQRRLLTQKLVTMQEEERRAIARELHDEMAPYLFGIRTDMQALSWSLARDDRDGVEARIDSVQAHVDLIQQRVRRMLGRLRPAVLDDFGLRESLMYLVEDWRERCPQMAWRARLRSVDDDLDDAVQVTVYRAVQECLTNAARHSGATAVTVAVSSTVRDDVLWLEIEVADDGVGMTEGASLGLGLTGLQERVAALGGDFDLARGGSGGLAVRLAIPACGSVGV</sequence>
<evidence type="ECO:0000256" key="6">
    <source>
        <dbReference type="SAM" id="Phobius"/>
    </source>
</evidence>
<feature type="transmembrane region" description="Helical" evidence="6">
    <location>
        <begin position="155"/>
        <end position="178"/>
    </location>
</feature>
<dbReference type="GO" id="GO:0046983">
    <property type="term" value="F:protein dimerization activity"/>
    <property type="evidence" value="ECO:0007669"/>
    <property type="project" value="InterPro"/>
</dbReference>
<dbReference type="Gene3D" id="1.20.5.1930">
    <property type="match status" value="1"/>
</dbReference>
<reference evidence="8 9" key="1">
    <citation type="submission" date="2013-10" db="EMBL/GenBank/DDBJ databases">
        <title>Salinisphaera orenii MK-B5 Genome Sequencing.</title>
        <authorList>
            <person name="Lai Q."/>
            <person name="Li C."/>
            <person name="Shao Z."/>
        </authorList>
    </citation>
    <scope>NUCLEOTIDE SEQUENCE [LARGE SCALE GENOMIC DNA]</scope>
    <source>
        <strain evidence="8 9">MK-B5</strain>
    </source>
</reference>
<keyword evidence="6" id="KW-0812">Transmembrane</keyword>
<keyword evidence="6" id="KW-1133">Transmembrane helix</keyword>
<dbReference type="GO" id="GO:0000155">
    <property type="term" value="F:phosphorelay sensor kinase activity"/>
    <property type="evidence" value="ECO:0007669"/>
    <property type="project" value="InterPro"/>
</dbReference>
<dbReference type="CDD" id="cd16917">
    <property type="entry name" value="HATPase_UhpB-NarQ-NarX-like"/>
    <property type="match status" value="1"/>
</dbReference>
<dbReference type="EMBL" id="AYKH01000042">
    <property type="protein sequence ID" value="ROO24477.1"/>
    <property type="molecule type" value="Genomic_DNA"/>
</dbReference>
<gene>
    <name evidence="8" type="ORF">SAOR_14885</name>
</gene>
<dbReference type="Gene3D" id="3.30.565.10">
    <property type="entry name" value="Histidine kinase-like ATPase, C-terminal domain"/>
    <property type="match status" value="1"/>
</dbReference>
<keyword evidence="9" id="KW-1185">Reference proteome</keyword>
<dbReference type="InterPro" id="IPR003660">
    <property type="entry name" value="HAMP_dom"/>
</dbReference>
<comment type="subcellular location">
    <subcellularLocation>
        <location evidence="1">Membrane</location>
    </subcellularLocation>
</comment>
<accession>A0A423PFU3</accession>
<keyword evidence="4 8" id="KW-0418">Kinase</keyword>
<evidence type="ECO:0000256" key="3">
    <source>
        <dbReference type="ARBA" id="ARBA00022679"/>
    </source>
</evidence>
<dbReference type="Pfam" id="PF02518">
    <property type="entry name" value="HATPase_c"/>
    <property type="match status" value="1"/>
</dbReference>
<evidence type="ECO:0000256" key="1">
    <source>
        <dbReference type="ARBA" id="ARBA00004370"/>
    </source>
</evidence>
<keyword evidence="6" id="KW-0472">Membrane</keyword>
<dbReference type="PANTHER" id="PTHR24421">
    <property type="entry name" value="NITRATE/NITRITE SENSOR PROTEIN NARX-RELATED"/>
    <property type="match status" value="1"/>
</dbReference>
<dbReference type="InterPro" id="IPR003594">
    <property type="entry name" value="HATPase_dom"/>
</dbReference>
<dbReference type="RefSeq" id="WP_123632121.1">
    <property type="nucleotide sequence ID" value="NZ_AYKH01000042.1"/>
</dbReference>
<feature type="transmembrane region" description="Helical" evidence="6">
    <location>
        <begin position="12"/>
        <end position="32"/>
    </location>
</feature>
<comment type="caution">
    <text evidence="8">The sequence shown here is derived from an EMBL/GenBank/DDBJ whole genome shotgun (WGS) entry which is preliminary data.</text>
</comment>
<dbReference type="PROSITE" id="PS50885">
    <property type="entry name" value="HAMP"/>
    <property type="match status" value="1"/>
</dbReference>
<name>A0A423PFU3_9GAMM</name>
<dbReference type="PANTHER" id="PTHR24421:SF58">
    <property type="entry name" value="SIGNAL TRANSDUCTION HISTIDINE-PROTEIN KINASE_PHOSPHATASE UHPB"/>
    <property type="match status" value="1"/>
</dbReference>
<dbReference type="AlphaFoldDB" id="A0A423PFU3"/>
<dbReference type="SMART" id="SM00387">
    <property type="entry name" value="HATPase_c"/>
    <property type="match status" value="1"/>
</dbReference>
<evidence type="ECO:0000313" key="9">
    <source>
        <dbReference type="Proteomes" id="UP000283993"/>
    </source>
</evidence>
<evidence type="ECO:0000259" key="7">
    <source>
        <dbReference type="PROSITE" id="PS50885"/>
    </source>
</evidence>
<dbReference type="InterPro" id="IPR036890">
    <property type="entry name" value="HATPase_C_sf"/>
</dbReference>
<protein>
    <submittedName>
        <fullName evidence="8">Histidine kinase</fullName>
    </submittedName>
</protein>
<dbReference type="Pfam" id="PF07730">
    <property type="entry name" value="HisKA_3"/>
    <property type="match status" value="1"/>
</dbReference>
<dbReference type="InterPro" id="IPR011712">
    <property type="entry name" value="Sig_transdc_His_kin_sub3_dim/P"/>
</dbReference>
<dbReference type="GO" id="GO:0016020">
    <property type="term" value="C:membrane"/>
    <property type="evidence" value="ECO:0007669"/>
    <property type="project" value="UniProtKB-SubCell"/>
</dbReference>
<organism evidence="8 9">
    <name type="scientific">Salinisphaera orenii MK-B5</name>
    <dbReference type="NCBI Taxonomy" id="856730"/>
    <lineage>
        <taxon>Bacteria</taxon>
        <taxon>Pseudomonadati</taxon>
        <taxon>Pseudomonadota</taxon>
        <taxon>Gammaproteobacteria</taxon>
        <taxon>Salinisphaerales</taxon>
        <taxon>Salinisphaeraceae</taxon>
        <taxon>Salinisphaera</taxon>
    </lineage>
</organism>
<dbReference type="SMART" id="SM00304">
    <property type="entry name" value="HAMP"/>
    <property type="match status" value="1"/>
</dbReference>
<dbReference type="Pfam" id="PF00672">
    <property type="entry name" value="HAMP"/>
    <property type="match status" value="1"/>
</dbReference>
<evidence type="ECO:0000313" key="8">
    <source>
        <dbReference type="EMBL" id="ROO24477.1"/>
    </source>
</evidence>
<dbReference type="SUPFAM" id="SSF55874">
    <property type="entry name" value="ATPase domain of HSP90 chaperone/DNA topoisomerase II/histidine kinase"/>
    <property type="match status" value="1"/>
</dbReference>
<keyword evidence="5" id="KW-0902">Two-component regulatory system</keyword>
<dbReference type="InterPro" id="IPR050482">
    <property type="entry name" value="Sensor_HK_TwoCompSys"/>
</dbReference>
<evidence type="ECO:0000256" key="5">
    <source>
        <dbReference type="ARBA" id="ARBA00023012"/>
    </source>
</evidence>